<dbReference type="InterPro" id="IPR050672">
    <property type="entry name" value="FBXO45-Fsn/SPSB_families"/>
</dbReference>
<feature type="domain" description="B30.2/SPRY" evidence="7">
    <location>
        <begin position="1"/>
        <end position="192"/>
    </location>
</feature>
<evidence type="ECO:0000256" key="4">
    <source>
        <dbReference type="ARBA" id="ARBA00014684"/>
    </source>
</evidence>
<gene>
    <name evidence="9" type="ORF">R5R35_008652</name>
</gene>
<name>A0AAN9YZH2_9ORTH</name>
<evidence type="ECO:0000256" key="6">
    <source>
        <dbReference type="ARBA" id="ARBA00023242"/>
    </source>
</evidence>
<feature type="domain" description="SOCS box" evidence="8">
    <location>
        <begin position="182"/>
        <end position="226"/>
    </location>
</feature>
<dbReference type="Gene3D" id="2.60.120.920">
    <property type="match status" value="1"/>
</dbReference>
<evidence type="ECO:0000256" key="1">
    <source>
        <dbReference type="ARBA" id="ARBA00004123"/>
    </source>
</evidence>
<sequence>MPPSGMGSSAPLRHGCEDNWTWNRRDRSPEVRLYGPSWRVAHFHPTWSSGTAAVRGTRVLNNGRYYWELRVSQRVFGTSMMFGVGTRRARLHVDAFLNLLGEDEHSWGLSHKGLLWHAGRWTHYTKPFRENEATTVGVLFDGVAGTLSFYKDGASLGVAFRGLHLVREPLYPIVCSTAARTEMTLTLMKRDFVNLQDRCRAAILARARSADALARLALPARLRDFLAEGLDEPQPFQPVDQNAG</sequence>
<dbReference type="Proteomes" id="UP001378592">
    <property type="component" value="Unassembled WGS sequence"/>
</dbReference>
<comment type="subcellular location">
    <subcellularLocation>
        <location evidence="2">Cytoplasm</location>
    </subcellularLocation>
    <subcellularLocation>
        <location evidence="1">Nucleus</location>
    </subcellularLocation>
</comment>
<dbReference type="SUPFAM" id="SSF158235">
    <property type="entry name" value="SOCS box-like"/>
    <property type="match status" value="1"/>
</dbReference>
<dbReference type="FunFam" id="2.60.120.920:FF:000078">
    <property type="entry name" value="GD12021"/>
    <property type="match status" value="1"/>
</dbReference>
<dbReference type="InterPro" id="IPR003877">
    <property type="entry name" value="SPRY_dom"/>
</dbReference>
<dbReference type="SUPFAM" id="SSF49899">
    <property type="entry name" value="Concanavalin A-like lectins/glucanases"/>
    <property type="match status" value="1"/>
</dbReference>
<dbReference type="PROSITE" id="PS50188">
    <property type="entry name" value="B302_SPRY"/>
    <property type="match status" value="1"/>
</dbReference>
<evidence type="ECO:0000256" key="5">
    <source>
        <dbReference type="ARBA" id="ARBA00022490"/>
    </source>
</evidence>
<dbReference type="SMART" id="SM00449">
    <property type="entry name" value="SPRY"/>
    <property type="match status" value="1"/>
</dbReference>
<keyword evidence="10" id="KW-1185">Reference proteome</keyword>
<comment type="similarity">
    <text evidence="3">Belongs to the SPSB family.</text>
</comment>
<comment type="caution">
    <text evidence="9">The sequence shown here is derived from an EMBL/GenBank/DDBJ whole genome shotgun (WGS) entry which is preliminary data.</text>
</comment>
<organism evidence="9 10">
    <name type="scientific">Gryllus longicercus</name>
    <dbReference type="NCBI Taxonomy" id="2509291"/>
    <lineage>
        <taxon>Eukaryota</taxon>
        <taxon>Metazoa</taxon>
        <taxon>Ecdysozoa</taxon>
        <taxon>Arthropoda</taxon>
        <taxon>Hexapoda</taxon>
        <taxon>Insecta</taxon>
        <taxon>Pterygota</taxon>
        <taxon>Neoptera</taxon>
        <taxon>Polyneoptera</taxon>
        <taxon>Orthoptera</taxon>
        <taxon>Ensifera</taxon>
        <taxon>Gryllidea</taxon>
        <taxon>Grylloidea</taxon>
        <taxon>Gryllidae</taxon>
        <taxon>Gryllinae</taxon>
        <taxon>Gryllus</taxon>
    </lineage>
</organism>
<dbReference type="PROSITE" id="PS50225">
    <property type="entry name" value="SOCS"/>
    <property type="match status" value="1"/>
</dbReference>
<keyword evidence="6" id="KW-0539">Nucleus</keyword>
<keyword evidence="5" id="KW-0963">Cytoplasm</keyword>
<evidence type="ECO:0000313" key="10">
    <source>
        <dbReference type="Proteomes" id="UP001378592"/>
    </source>
</evidence>
<evidence type="ECO:0000259" key="7">
    <source>
        <dbReference type="PROSITE" id="PS50188"/>
    </source>
</evidence>
<dbReference type="InterPro" id="IPR001870">
    <property type="entry name" value="B30.2/SPRY"/>
</dbReference>
<evidence type="ECO:0000259" key="8">
    <source>
        <dbReference type="PROSITE" id="PS50225"/>
    </source>
</evidence>
<dbReference type="GO" id="GO:0043161">
    <property type="term" value="P:proteasome-mediated ubiquitin-dependent protein catabolic process"/>
    <property type="evidence" value="ECO:0007669"/>
    <property type="project" value="TreeGrafter"/>
</dbReference>
<dbReference type="AlphaFoldDB" id="A0AAN9YZH2"/>
<accession>A0AAN9YZH2</accession>
<dbReference type="PANTHER" id="PTHR12245">
    <property type="entry name" value="SPRY DOMAIN CONTAINING SOCS BOX PROTEIN"/>
    <property type="match status" value="1"/>
</dbReference>
<dbReference type="GO" id="GO:0005737">
    <property type="term" value="C:cytoplasm"/>
    <property type="evidence" value="ECO:0007669"/>
    <property type="project" value="UniProtKB-SubCell"/>
</dbReference>
<proteinExistence type="inferred from homology"/>
<dbReference type="CDD" id="cd12876">
    <property type="entry name" value="SPRY_SOCS3"/>
    <property type="match status" value="1"/>
</dbReference>
<protein>
    <recommendedName>
        <fullName evidence="4">SPRY domain-containing SOCS box protein 3</fullName>
    </recommendedName>
</protein>
<dbReference type="InterPro" id="IPR035754">
    <property type="entry name" value="SPRY_SPSB3"/>
</dbReference>
<dbReference type="PANTHER" id="PTHR12245:SF12">
    <property type="entry name" value="SPRY DOMAIN-CONTAINING SOCS BOX PROTEIN 3"/>
    <property type="match status" value="1"/>
</dbReference>
<dbReference type="InterPro" id="IPR043136">
    <property type="entry name" value="B30.2/SPRY_sf"/>
</dbReference>
<dbReference type="Pfam" id="PF00622">
    <property type="entry name" value="SPRY"/>
    <property type="match status" value="1"/>
</dbReference>
<dbReference type="EMBL" id="JAZDUA010000442">
    <property type="protein sequence ID" value="KAK7792550.1"/>
    <property type="molecule type" value="Genomic_DNA"/>
</dbReference>
<reference evidence="9 10" key="1">
    <citation type="submission" date="2024-03" db="EMBL/GenBank/DDBJ databases">
        <title>The genome assembly and annotation of the cricket Gryllus longicercus Weissman &amp; Gray.</title>
        <authorList>
            <person name="Szrajer S."/>
            <person name="Gray D."/>
            <person name="Ylla G."/>
        </authorList>
    </citation>
    <scope>NUCLEOTIDE SEQUENCE [LARGE SCALE GENOMIC DNA]</scope>
    <source>
        <strain evidence="9">DAG 2021-001</strain>
        <tissue evidence="9">Whole body minus gut</tissue>
    </source>
</reference>
<dbReference type="InterPro" id="IPR013320">
    <property type="entry name" value="ConA-like_dom_sf"/>
</dbReference>
<dbReference type="GO" id="GO:0019005">
    <property type="term" value="C:SCF ubiquitin ligase complex"/>
    <property type="evidence" value="ECO:0007669"/>
    <property type="project" value="TreeGrafter"/>
</dbReference>
<evidence type="ECO:0000313" key="9">
    <source>
        <dbReference type="EMBL" id="KAK7792550.1"/>
    </source>
</evidence>
<evidence type="ECO:0000256" key="2">
    <source>
        <dbReference type="ARBA" id="ARBA00004496"/>
    </source>
</evidence>
<dbReference type="InterPro" id="IPR001496">
    <property type="entry name" value="SOCS_box"/>
</dbReference>
<dbReference type="InterPro" id="IPR036036">
    <property type="entry name" value="SOCS_box-like_dom_sf"/>
</dbReference>
<evidence type="ECO:0000256" key="3">
    <source>
        <dbReference type="ARBA" id="ARBA00010910"/>
    </source>
</evidence>
<dbReference type="GO" id="GO:0035556">
    <property type="term" value="P:intracellular signal transduction"/>
    <property type="evidence" value="ECO:0007669"/>
    <property type="project" value="InterPro"/>
</dbReference>
<dbReference type="GO" id="GO:0005634">
    <property type="term" value="C:nucleus"/>
    <property type="evidence" value="ECO:0007669"/>
    <property type="project" value="UniProtKB-SubCell"/>
</dbReference>